<dbReference type="SUPFAM" id="SSF52540">
    <property type="entry name" value="P-loop containing nucleoside triphosphate hydrolases"/>
    <property type="match status" value="1"/>
</dbReference>
<dbReference type="PANTHER" id="PTHR10605">
    <property type="entry name" value="HEPARAN SULFATE SULFOTRANSFERASE"/>
    <property type="match status" value="1"/>
</dbReference>
<evidence type="ECO:0000313" key="3">
    <source>
        <dbReference type="Proteomes" id="UP000244911"/>
    </source>
</evidence>
<dbReference type="GO" id="GO:0008146">
    <property type="term" value="F:sulfotransferase activity"/>
    <property type="evidence" value="ECO:0007669"/>
    <property type="project" value="InterPro"/>
</dbReference>
<dbReference type="EMBL" id="OMOI01000001">
    <property type="protein sequence ID" value="SPF75947.1"/>
    <property type="molecule type" value="Genomic_DNA"/>
</dbReference>
<dbReference type="RefSeq" id="WP_181363689.1">
    <property type="nucleotide sequence ID" value="NZ_OMOI01000001.1"/>
</dbReference>
<keyword evidence="3" id="KW-1185">Reference proteome</keyword>
<dbReference type="PANTHER" id="PTHR10605:SF56">
    <property type="entry name" value="BIFUNCTIONAL HEPARAN SULFATE N-DEACETYLASE_N-SULFOTRANSFERASE"/>
    <property type="match status" value="1"/>
</dbReference>
<organism evidence="2 3">
    <name type="scientific">Aliiroseovarius pelagivivens</name>
    <dbReference type="NCBI Taxonomy" id="1639690"/>
    <lineage>
        <taxon>Bacteria</taxon>
        <taxon>Pseudomonadati</taxon>
        <taxon>Pseudomonadota</taxon>
        <taxon>Alphaproteobacteria</taxon>
        <taxon>Rhodobacterales</taxon>
        <taxon>Paracoccaceae</taxon>
        <taxon>Aliiroseovarius</taxon>
    </lineage>
</organism>
<reference evidence="2 3" key="1">
    <citation type="submission" date="2018-03" db="EMBL/GenBank/DDBJ databases">
        <authorList>
            <person name="Keele B.F."/>
        </authorList>
    </citation>
    <scope>NUCLEOTIDE SEQUENCE [LARGE SCALE GENOMIC DNA]</scope>
    <source>
        <strain evidence="2 3">CECT 8811</strain>
    </source>
</reference>
<sequence>MSGQTFIFCIGATKAGTSWLYDYLNSHRECQLPAVKELHYFDALEHGSGAWHRKQLEERLEGVRAKLAADDTPKPHQKRLLADGEDWLNAFDGETRDDEAYLQFVRKASGDAKLIGDFTPAYGMLKEATFRAMAGLTDKVRFVFLMRDPVERIWSNIRMVVGNQGRAALDAKIKGVLDGTATNILERSNYRRTLNRLSAAMPSEMFHIEFYERLFTPDAIARLCAFLGITPEPAQYERVVHRSVSADLPAAQRAQLQAALKPQYNFVEKFMGELPSEWTQKMVSV</sequence>
<dbReference type="Proteomes" id="UP000244911">
    <property type="component" value="Unassembled WGS sequence"/>
</dbReference>
<evidence type="ECO:0000256" key="1">
    <source>
        <dbReference type="ARBA" id="ARBA00022679"/>
    </source>
</evidence>
<protein>
    <recommendedName>
        <fullName evidence="4">Sulfotransferase domain-containing protein</fullName>
    </recommendedName>
</protein>
<proteinExistence type="predicted"/>
<name>A0A2R8AJA4_9RHOB</name>
<dbReference type="Pfam" id="PF13469">
    <property type="entry name" value="Sulfotransfer_3"/>
    <property type="match status" value="1"/>
</dbReference>
<dbReference type="InterPro" id="IPR037359">
    <property type="entry name" value="NST/OST"/>
</dbReference>
<gene>
    <name evidence="2" type="ORF">ALP8811_00942</name>
</gene>
<dbReference type="Gene3D" id="3.40.50.300">
    <property type="entry name" value="P-loop containing nucleotide triphosphate hydrolases"/>
    <property type="match status" value="1"/>
</dbReference>
<dbReference type="AlphaFoldDB" id="A0A2R8AJA4"/>
<accession>A0A2R8AJA4</accession>
<dbReference type="InterPro" id="IPR027417">
    <property type="entry name" value="P-loop_NTPase"/>
</dbReference>
<evidence type="ECO:0008006" key="4">
    <source>
        <dbReference type="Google" id="ProtNLM"/>
    </source>
</evidence>
<keyword evidence="1" id="KW-0808">Transferase</keyword>
<evidence type="ECO:0000313" key="2">
    <source>
        <dbReference type="EMBL" id="SPF75947.1"/>
    </source>
</evidence>